<evidence type="ECO:0000259" key="1">
    <source>
        <dbReference type="Pfam" id="PF10592"/>
    </source>
</evidence>
<dbReference type="InterPro" id="IPR018247">
    <property type="entry name" value="EF_Hand_1_Ca_BS"/>
</dbReference>
<dbReference type="InterPro" id="IPR018891">
    <property type="entry name" value="AIPR_C"/>
</dbReference>
<evidence type="ECO:0000313" key="2">
    <source>
        <dbReference type="EMBL" id="RYC44846.1"/>
    </source>
</evidence>
<feature type="domain" description="Abortive phage infection protein C-terminal" evidence="1">
    <location>
        <begin position="245"/>
        <end position="412"/>
    </location>
</feature>
<comment type="caution">
    <text evidence="2">The sequence shown here is derived from an EMBL/GenBank/DDBJ whole genome shotgun (WGS) entry which is preliminary data.</text>
</comment>
<dbReference type="Proteomes" id="UP001138460">
    <property type="component" value="Unassembled WGS sequence"/>
</dbReference>
<reference evidence="2 3" key="1">
    <citation type="journal article" date="2018" name="Syst. Appl. Microbiol.">
        <title>Pectobacterium zantedeschiae sp. nov. a new species of a soft rot pathogen isolated from Calla lily (Zantedeschia spp.).</title>
        <authorList>
            <person name="Waleron M."/>
            <person name="Misztak A."/>
            <person name="Waleron M."/>
            <person name="Franczuk M."/>
            <person name="Jonca J."/>
            <person name="Wielgomas B."/>
            <person name="Mikicinski A."/>
            <person name="Popovic T."/>
            <person name="Waleron K."/>
        </authorList>
    </citation>
    <scope>NUCLEOTIDE SEQUENCE [LARGE SCALE GENOMIC DNA]</scope>
    <source>
        <strain evidence="2 3">9M</strain>
    </source>
</reference>
<dbReference type="EMBL" id="NWTM01000001">
    <property type="protein sequence ID" value="RYC44846.1"/>
    <property type="molecule type" value="Genomic_DNA"/>
</dbReference>
<name>A0A9X8P5U8_9GAMM</name>
<sequence>MGTNREIAIHALKRYLTKNYATHIDMSNVGSKAVDKEFNLMSRCIAALSVKIHNNELEYDVCADCVCDGSDDHGVDAIHVNHEKRTVTVVQSKFDSSGNGSIGRSEINDFLNSCKEILLEKYNLFNSRFRRSEIDLDQAYDASYKYIFVFSYSGGNQLSVEVQSIIDQNRKELNYDIGPDATAISIINLDDLRDFISNPNSVKIDMDDVEVLQYGLSDHPLPAVHGIVTGDIVAHWWEDYGDKIFEKNIRGGLGDGSEVNQAIRDTLISRPELFYYFNNGVTILVDSFEPRRRNNITRRESGGFDFKNMSVINGAQTISTIGKAYLSGDVTADDLSKVKISCRFIKSLINNDVDLADNDLNNISLDITIANNNQNKVTSRDFASKDPIQIELRRSIALEHPYQYEIKRSDMPQANPSSYVMDMDDALNALVCCNFILRNIANLKSNRGRFFESLSGPLYKSVFNPSITSVKVINAVNVYRSCLQYLLSLEKTCVIKRDEKIVIHGRYVLISIAMNSCLNVLNSSSVIAATSLPKFESTIDSAFDRISAYIDEHYPTSHMPRLFENQKKLKELYSLFDMA</sequence>
<dbReference type="PROSITE" id="PS00018">
    <property type="entry name" value="EF_HAND_1"/>
    <property type="match status" value="1"/>
</dbReference>
<proteinExistence type="predicted"/>
<dbReference type="Pfam" id="PF10592">
    <property type="entry name" value="AIPR"/>
    <property type="match status" value="1"/>
</dbReference>
<dbReference type="RefSeq" id="WP_129711498.1">
    <property type="nucleotide sequence ID" value="NZ_JBEHFA010000003.1"/>
</dbReference>
<evidence type="ECO:0000313" key="3">
    <source>
        <dbReference type="Proteomes" id="UP001138460"/>
    </source>
</evidence>
<accession>A0A9X8P5U8</accession>
<keyword evidence="3" id="KW-1185">Reference proteome</keyword>
<gene>
    <name evidence="2" type="ORF">CLR69_07510</name>
</gene>
<protein>
    <recommendedName>
        <fullName evidence="1">Abortive phage infection protein C-terminal domain-containing protein</fullName>
    </recommendedName>
</protein>
<dbReference type="AlphaFoldDB" id="A0A9X8P5U8"/>
<organism evidence="2 3">
    <name type="scientific">Pectobacterium zantedeschiae</name>
    <dbReference type="NCBI Taxonomy" id="2034769"/>
    <lineage>
        <taxon>Bacteria</taxon>
        <taxon>Pseudomonadati</taxon>
        <taxon>Pseudomonadota</taxon>
        <taxon>Gammaproteobacteria</taxon>
        <taxon>Enterobacterales</taxon>
        <taxon>Pectobacteriaceae</taxon>
        <taxon>Pectobacterium</taxon>
    </lineage>
</organism>
<dbReference type="OrthoDB" id="9806213at2"/>